<sequence length="462" mass="52119">MFAKRSLKPVGLAVMMATTTLSCSASTPAQESPQPNALIKSIALDNVWSGHRVKPYLLTRGKHQFVAYFDANRQMTVAHREGANPWRYYKVDSWLGWDSHNYVTLEVDKEGYIHLIGNMHADPLEYFRSSEPYQVRSLQRVEVMVDKSVEKRMTYPIFLLNKNNDLIVKYRDGGSGNGNEIYNIYDTSTQTWRRLHTNQFLDGQGLMSGYFEGPVLGPDGNFHLIWVWRNTPSADSNHSLSYATSPDLVSWFDSNGNTLELPLTLDKVEIVDPVPPKGGMINGNVKIGFDQQQRPVISYHKYDEDGDTEIFVARKEGKGWKTSQLSEWDGFRWEFGGHGSLGRFPVRPSAPVVLDDKNLGVTVRKDDSILQFVVDSETLATVRVENTSLYPAEIDAVSRKSNQKMLQDTAYPFELHVQAGSGQASSGNQFYLSWFSQPGNRDRAHTSISLPGVLLVHEFAQQ</sequence>
<proteinExistence type="predicted"/>
<keyword evidence="3" id="KW-1185">Reference proteome</keyword>
<keyword evidence="1" id="KW-0732">Signal</keyword>
<name>A0A3D8M709_9ALTE</name>
<dbReference type="PROSITE" id="PS51257">
    <property type="entry name" value="PROKAR_LIPOPROTEIN"/>
    <property type="match status" value="1"/>
</dbReference>
<evidence type="ECO:0000256" key="1">
    <source>
        <dbReference type="SAM" id="SignalP"/>
    </source>
</evidence>
<organism evidence="2 3">
    <name type="scientific">Alteromonas aestuariivivens</name>
    <dbReference type="NCBI Taxonomy" id="1938339"/>
    <lineage>
        <taxon>Bacteria</taxon>
        <taxon>Pseudomonadati</taxon>
        <taxon>Pseudomonadota</taxon>
        <taxon>Gammaproteobacteria</taxon>
        <taxon>Alteromonadales</taxon>
        <taxon>Alteromonadaceae</taxon>
        <taxon>Alteromonas/Salinimonas group</taxon>
        <taxon>Alteromonas</taxon>
    </lineage>
</organism>
<accession>A0A3D8M709</accession>
<protein>
    <recommendedName>
        <fullName evidence="4">BNR repeat neuraminidase</fullName>
    </recommendedName>
</protein>
<feature type="signal peptide" evidence="1">
    <location>
        <begin position="1"/>
        <end position="25"/>
    </location>
</feature>
<dbReference type="EMBL" id="QRHA01000006">
    <property type="protein sequence ID" value="RDV25440.1"/>
    <property type="molecule type" value="Genomic_DNA"/>
</dbReference>
<reference evidence="3" key="1">
    <citation type="submission" date="2018-08" db="EMBL/GenBank/DDBJ databases">
        <authorList>
            <person name="Zhang J."/>
            <person name="Du Z.-J."/>
        </authorList>
    </citation>
    <scope>NUCLEOTIDE SEQUENCE [LARGE SCALE GENOMIC DNA]</scope>
    <source>
        <strain evidence="3">KCTC 52655</strain>
    </source>
</reference>
<dbReference type="Proteomes" id="UP000256561">
    <property type="component" value="Unassembled WGS sequence"/>
</dbReference>
<evidence type="ECO:0000313" key="3">
    <source>
        <dbReference type="Proteomes" id="UP000256561"/>
    </source>
</evidence>
<dbReference type="OrthoDB" id="223410at2"/>
<comment type="caution">
    <text evidence="2">The sequence shown here is derived from an EMBL/GenBank/DDBJ whole genome shotgun (WGS) entry which is preliminary data.</text>
</comment>
<dbReference type="Pfam" id="PF15892">
    <property type="entry name" value="BNR_4"/>
    <property type="match status" value="1"/>
</dbReference>
<dbReference type="AlphaFoldDB" id="A0A3D8M709"/>
<feature type="chain" id="PRO_5017833864" description="BNR repeat neuraminidase" evidence="1">
    <location>
        <begin position="26"/>
        <end position="462"/>
    </location>
</feature>
<evidence type="ECO:0000313" key="2">
    <source>
        <dbReference type="EMBL" id="RDV25440.1"/>
    </source>
</evidence>
<gene>
    <name evidence="2" type="ORF">DXV75_09045</name>
</gene>
<evidence type="ECO:0008006" key="4">
    <source>
        <dbReference type="Google" id="ProtNLM"/>
    </source>
</evidence>